<dbReference type="EMBL" id="LRFG02000002">
    <property type="protein sequence ID" value="PCO06025.1"/>
    <property type="molecule type" value="Genomic_DNA"/>
</dbReference>
<reference evidence="2" key="1">
    <citation type="submission" date="2017-08" db="EMBL/GenBank/DDBJ databases">
        <title>Microbulbifer marisrubri sp. nov., a halophilic alphaproteobacterium isolated from marine sediment of the Yellow Sea, China.</title>
        <authorList>
            <person name="Zhang G."/>
            <person name="Xiong Q."/>
        </authorList>
    </citation>
    <scope>NUCLEOTIDE SEQUENCE [LARGE SCALE GENOMIC DNA]</scope>
    <source>
        <strain evidence="2">WRN-8</strain>
    </source>
</reference>
<proteinExistence type="predicted"/>
<gene>
    <name evidence="2" type="ORF">AWR36_008515</name>
</gene>
<name>A0ABX4I298_9GAMM</name>
<comment type="caution">
    <text evidence="2">The sequence shown here is derived from an EMBL/GenBank/DDBJ whole genome shotgun (WGS) entry which is preliminary data.</text>
</comment>
<feature type="chain" id="PRO_5046326106" evidence="1">
    <location>
        <begin position="23"/>
        <end position="169"/>
    </location>
</feature>
<accession>A0ABX4I298</accession>
<evidence type="ECO:0000256" key="1">
    <source>
        <dbReference type="SAM" id="SignalP"/>
    </source>
</evidence>
<sequence length="169" mass="18807">MKAFRSTWIGITLYFAAGLSFADEKNQELLKGTYCEKHAQAAGSAAVMRMAERMSKEPKNEAAQLEFALAMASTYQEQLDLDEEAAIALFAYPYRAQVHPNFLLDSRAHRHLFFNLCKAEIPVTAVKNLDRASAAACFDKARSAGRLNDVDPCIVALFEAEDKNQKLPD</sequence>
<dbReference type="Proteomes" id="UP000218427">
    <property type="component" value="Unassembled WGS sequence"/>
</dbReference>
<protein>
    <submittedName>
        <fullName evidence="2">Uncharacterized protein</fullName>
    </submittedName>
</protein>
<evidence type="ECO:0000313" key="3">
    <source>
        <dbReference type="Proteomes" id="UP000218427"/>
    </source>
</evidence>
<keyword evidence="3" id="KW-1185">Reference proteome</keyword>
<keyword evidence="1" id="KW-0732">Signal</keyword>
<evidence type="ECO:0000313" key="2">
    <source>
        <dbReference type="EMBL" id="PCO06025.1"/>
    </source>
</evidence>
<feature type="signal peptide" evidence="1">
    <location>
        <begin position="1"/>
        <end position="22"/>
    </location>
</feature>
<organism evidence="2 3">
    <name type="scientific">Microbulbifer flavimaris</name>
    <dbReference type="NCBI Taxonomy" id="1781068"/>
    <lineage>
        <taxon>Bacteria</taxon>
        <taxon>Pseudomonadati</taxon>
        <taxon>Pseudomonadota</taxon>
        <taxon>Gammaproteobacteria</taxon>
        <taxon>Cellvibrionales</taxon>
        <taxon>Microbulbiferaceae</taxon>
        <taxon>Microbulbifer</taxon>
    </lineage>
</organism>